<gene>
    <name evidence="1" type="ORF">PVT01_020010700</name>
</gene>
<dbReference type="EMBL" id="LT615240">
    <property type="protein sequence ID" value="SCO65117.1"/>
    <property type="molecule type" value="Genomic_DNA"/>
</dbReference>
<dbReference type="Proteomes" id="UP000196402">
    <property type="component" value="Chromosome 2"/>
</dbReference>
<dbReference type="AlphaFoldDB" id="A0A1G4GRA9"/>
<dbReference type="VEuPathDB" id="PlasmoDB:PVPAM_020014200"/>
<protein>
    <submittedName>
        <fullName evidence="1">Uncharacterized protein</fullName>
    </submittedName>
</protein>
<name>A0A1G4GRA9_PLAVI</name>
<dbReference type="VEuPathDB" id="PlasmoDB:PVW1_020014200"/>
<proteinExistence type="predicted"/>
<evidence type="ECO:0000313" key="2">
    <source>
        <dbReference type="Proteomes" id="UP000196402"/>
    </source>
</evidence>
<organism evidence="1 2">
    <name type="scientific">Plasmodium vivax</name>
    <name type="common">malaria parasite P. vivax</name>
    <dbReference type="NCBI Taxonomy" id="5855"/>
    <lineage>
        <taxon>Eukaryota</taxon>
        <taxon>Sar</taxon>
        <taxon>Alveolata</taxon>
        <taxon>Apicomplexa</taxon>
        <taxon>Aconoidasida</taxon>
        <taxon>Haemosporida</taxon>
        <taxon>Plasmodiidae</taxon>
        <taxon>Plasmodium</taxon>
        <taxon>Plasmodium (Plasmodium)</taxon>
    </lineage>
</organism>
<accession>A0A1G4GRA9</accession>
<sequence length="89" mass="9236">MICRSKGRDDYVRCFFALRRGVRTTGGSIMDVPGGGGTGGPTFGGHLPSFALRVFPFEEEGGKAAALSVVTLGVIGGVSFGLKLTNEKV</sequence>
<evidence type="ECO:0000313" key="1">
    <source>
        <dbReference type="EMBL" id="SCO65117.1"/>
    </source>
</evidence>
<reference evidence="1 2" key="1">
    <citation type="submission" date="2016-07" db="EMBL/GenBank/DDBJ databases">
        <authorList>
            <consortium name="Pathogen Informatics"/>
        </authorList>
    </citation>
    <scope>NUCLEOTIDE SEQUENCE [LARGE SCALE GENOMIC DNA]</scope>
</reference>